<gene>
    <name evidence="1" type="ORF">HNY73_005344</name>
</gene>
<dbReference type="EMBL" id="JABXBU010000011">
    <property type="protein sequence ID" value="KAF8790293.1"/>
    <property type="molecule type" value="Genomic_DNA"/>
</dbReference>
<dbReference type="InterPro" id="IPR008042">
    <property type="entry name" value="Retrotrans_Pao"/>
</dbReference>
<comment type="caution">
    <text evidence="1">The sequence shown here is derived from an EMBL/GenBank/DDBJ whole genome shotgun (WGS) entry which is preliminary data.</text>
</comment>
<dbReference type="AlphaFoldDB" id="A0A8T0FNE4"/>
<evidence type="ECO:0000313" key="1">
    <source>
        <dbReference type="EMBL" id="KAF8790293.1"/>
    </source>
</evidence>
<proteinExistence type="predicted"/>
<sequence>MLAKAGMSLHKWTSNSQELLNSFLTSNHEIHENTFPIDEHVSKTLGMYWKPFDDLFIFTVKYENESKLGKRALLSAIARLYIPLGLLGSVICKMKIFLQKLWLQKLPFDDPLPLVIGKEWNRLVQSLKTLELVKIPQDGF</sequence>
<organism evidence="1 2">
    <name type="scientific">Argiope bruennichi</name>
    <name type="common">Wasp spider</name>
    <name type="synonym">Aranea bruennichi</name>
    <dbReference type="NCBI Taxonomy" id="94029"/>
    <lineage>
        <taxon>Eukaryota</taxon>
        <taxon>Metazoa</taxon>
        <taxon>Ecdysozoa</taxon>
        <taxon>Arthropoda</taxon>
        <taxon>Chelicerata</taxon>
        <taxon>Arachnida</taxon>
        <taxon>Araneae</taxon>
        <taxon>Araneomorphae</taxon>
        <taxon>Entelegynae</taxon>
        <taxon>Araneoidea</taxon>
        <taxon>Araneidae</taxon>
        <taxon>Argiope</taxon>
    </lineage>
</organism>
<accession>A0A8T0FNE4</accession>
<reference evidence="1" key="2">
    <citation type="submission" date="2020-06" db="EMBL/GenBank/DDBJ databases">
        <authorList>
            <person name="Sheffer M."/>
        </authorList>
    </citation>
    <scope>NUCLEOTIDE SEQUENCE</scope>
</reference>
<name>A0A8T0FNE4_ARGBR</name>
<dbReference type="PANTHER" id="PTHR47331:SF5">
    <property type="entry name" value="RIBONUCLEASE H"/>
    <property type="match status" value="1"/>
</dbReference>
<reference evidence="1" key="1">
    <citation type="journal article" date="2020" name="bioRxiv">
        <title>Chromosome-level reference genome of the European wasp spider Argiope bruennichi: a resource for studies on range expansion and evolutionary adaptation.</title>
        <authorList>
            <person name="Sheffer M.M."/>
            <person name="Hoppe A."/>
            <person name="Krehenwinkel H."/>
            <person name="Uhl G."/>
            <person name="Kuss A.W."/>
            <person name="Jensen L."/>
            <person name="Jensen C."/>
            <person name="Gillespie R.G."/>
            <person name="Hoff K.J."/>
            <person name="Prost S."/>
        </authorList>
    </citation>
    <scope>NUCLEOTIDE SEQUENCE</scope>
</reference>
<keyword evidence="2" id="KW-1185">Reference proteome</keyword>
<protein>
    <submittedName>
        <fullName evidence="1">Uncharacterized protein</fullName>
    </submittedName>
</protein>
<dbReference type="PANTHER" id="PTHR47331">
    <property type="entry name" value="PHD-TYPE DOMAIN-CONTAINING PROTEIN"/>
    <property type="match status" value="1"/>
</dbReference>
<evidence type="ECO:0000313" key="2">
    <source>
        <dbReference type="Proteomes" id="UP000807504"/>
    </source>
</evidence>
<dbReference type="Proteomes" id="UP000807504">
    <property type="component" value="Unassembled WGS sequence"/>
</dbReference>
<dbReference type="Pfam" id="PF05380">
    <property type="entry name" value="Peptidase_A17"/>
    <property type="match status" value="1"/>
</dbReference>